<dbReference type="EMBL" id="AP018929">
    <property type="protein sequence ID" value="BBG24857.1"/>
    <property type="molecule type" value="Genomic_DNA"/>
</dbReference>
<dbReference type="OrthoDB" id="197151at2157"/>
<dbReference type="Proteomes" id="UP000325030">
    <property type="component" value="Chromosome"/>
</dbReference>
<evidence type="ECO:0000313" key="3">
    <source>
        <dbReference type="EMBL" id="BBG27641.1"/>
    </source>
</evidence>
<dbReference type="PANTHER" id="PTHR42951">
    <property type="entry name" value="METALLO-BETA-LACTAMASE DOMAIN-CONTAINING"/>
    <property type="match status" value="1"/>
</dbReference>
<evidence type="ECO:0000313" key="4">
    <source>
        <dbReference type="Proteomes" id="UP000322983"/>
    </source>
</evidence>
<dbReference type="CDD" id="cd07721">
    <property type="entry name" value="yflN-like_MBL-fold"/>
    <property type="match status" value="1"/>
</dbReference>
<gene>
    <name evidence="2" type="ORF">IC006_2191</name>
    <name evidence="3" type="ORF">IC007_2195</name>
</gene>
<dbReference type="PANTHER" id="PTHR42951:SF17">
    <property type="entry name" value="METALLO-BETA-LACTAMASE DOMAIN-CONTAINING PROTEIN"/>
    <property type="match status" value="1"/>
</dbReference>
<dbReference type="RefSeq" id="WP_054846374.1">
    <property type="nucleotide sequence ID" value="NZ_AP018929.1"/>
</dbReference>
<sequence>MRKIQVIKLKERDFFGRELAHNVVLVIDGDGVTMIDTSLPENFDSLAHQLKELNLSLEDVSRVVLSHSHPDHVGNAEAIRRISGARVYAHREENFTQSNFNLSYEEVNSEIPVSREEFDRTLERINQIKMDLPRIDVKLEGGEDISGFRVLHTPGHTPGHIALFDGENLVAGDAIRNENGLMPPLRFFNWNNEMALKSFNFLTSLPYKRVIPYHG</sequence>
<evidence type="ECO:0000313" key="5">
    <source>
        <dbReference type="Proteomes" id="UP000325030"/>
    </source>
</evidence>
<organism evidence="3 5">
    <name type="scientific">Sulfuracidifex tepidarius</name>
    <dbReference type="NCBI Taxonomy" id="1294262"/>
    <lineage>
        <taxon>Archaea</taxon>
        <taxon>Thermoproteota</taxon>
        <taxon>Thermoprotei</taxon>
        <taxon>Sulfolobales</taxon>
        <taxon>Sulfolobaceae</taxon>
        <taxon>Sulfuracidifex</taxon>
    </lineage>
</organism>
<keyword evidence="3" id="KW-0378">Hydrolase</keyword>
<dbReference type="SUPFAM" id="SSF56281">
    <property type="entry name" value="Metallo-hydrolase/oxidoreductase"/>
    <property type="match status" value="1"/>
</dbReference>
<dbReference type="Pfam" id="PF00753">
    <property type="entry name" value="Lactamase_B"/>
    <property type="match status" value="1"/>
</dbReference>
<dbReference type="KEGG" id="step:IC006_2191"/>
<dbReference type="EMBL" id="AP018930">
    <property type="protein sequence ID" value="BBG27641.1"/>
    <property type="molecule type" value="Genomic_DNA"/>
</dbReference>
<reference evidence="5" key="1">
    <citation type="submission" date="2018-09" db="EMBL/GenBank/DDBJ databases">
        <title>Complete Genome Sequencing of Sulfolobus sp. JCM 16834.</title>
        <authorList>
            <person name="Kato S."/>
            <person name="Itoh T."/>
            <person name="Ohkuma M."/>
        </authorList>
    </citation>
    <scope>NUCLEOTIDE SEQUENCE [LARGE SCALE GENOMIC DNA]</scope>
    <source>
        <strain evidence="5">IC-007</strain>
    </source>
</reference>
<dbReference type="GO" id="GO:0016787">
    <property type="term" value="F:hydrolase activity"/>
    <property type="evidence" value="ECO:0007669"/>
    <property type="project" value="UniProtKB-KW"/>
</dbReference>
<feature type="domain" description="Metallo-beta-lactamase" evidence="1">
    <location>
        <begin position="20"/>
        <end position="214"/>
    </location>
</feature>
<dbReference type="Proteomes" id="UP000322983">
    <property type="component" value="Chromosome"/>
</dbReference>
<protein>
    <submittedName>
        <fullName evidence="3">Hydroxyacylglutathione hydrolase</fullName>
    </submittedName>
</protein>
<keyword evidence="4" id="KW-1185">Reference proteome</keyword>
<dbReference type="InterPro" id="IPR001279">
    <property type="entry name" value="Metallo-B-lactamas"/>
</dbReference>
<proteinExistence type="predicted"/>
<dbReference type="InterPro" id="IPR036866">
    <property type="entry name" value="RibonucZ/Hydroxyglut_hydro"/>
</dbReference>
<dbReference type="AlphaFoldDB" id="A0A510E549"/>
<name>A0A510E549_9CREN</name>
<evidence type="ECO:0000259" key="1">
    <source>
        <dbReference type="SMART" id="SM00849"/>
    </source>
</evidence>
<dbReference type="InterPro" id="IPR050855">
    <property type="entry name" value="NDM-1-like"/>
</dbReference>
<dbReference type="SMART" id="SM00849">
    <property type="entry name" value="Lactamase_B"/>
    <property type="match status" value="1"/>
</dbReference>
<evidence type="ECO:0000313" key="2">
    <source>
        <dbReference type="EMBL" id="BBG24857.1"/>
    </source>
</evidence>
<accession>A0A510DXC6</accession>
<dbReference type="Gene3D" id="3.60.15.10">
    <property type="entry name" value="Ribonuclease Z/Hydroxyacylglutathione hydrolase-like"/>
    <property type="match status" value="1"/>
</dbReference>
<dbReference type="GeneID" id="41718514"/>
<reference evidence="3 4" key="2">
    <citation type="journal article" date="2020" name="Int. J. Syst. Evol. Microbiol.">
        <title>Sulfuracidifex tepidarius gen. nov., sp. nov. and transfer of Sulfolobus metallicus Huber and Stetter 1992 to the genus Sulfuracidifex as Sulfuracidifex metallicus comb. nov.</title>
        <authorList>
            <person name="Itoh T."/>
            <person name="Miura T."/>
            <person name="Sakai H.D."/>
            <person name="Kato S."/>
            <person name="Ohkuma M."/>
            <person name="Takashina T."/>
        </authorList>
    </citation>
    <scope>NUCLEOTIDE SEQUENCE</scope>
    <source>
        <strain evidence="2 4">IC-006</strain>
        <strain evidence="3">IC-007</strain>
    </source>
</reference>
<dbReference type="STRING" id="1294262.GCA_001316085_02295"/>
<accession>A0A510E549</accession>